<feature type="domain" description="Isopropylmalate dehydrogenase-like" evidence="3">
    <location>
        <begin position="1"/>
        <end position="118"/>
    </location>
</feature>
<proteinExistence type="inferred from homology"/>
<dbReference type="GO" id="GO:0000287">
    <property type="term" value="F:magnesium ion binding"/>
    <property type="evidence" value="ECO:0007669"/>
    <property type="project" value="InterPro"/>
</dbReference>
<evidence type="ECO:0000313" key="7">
    <source>
        <dbReference type="Proteomes" id="UP001152797"/>
    </source>
</evidence>
<dbReference type="SMART" id="SM01329">
    <property type="entry name" value="Iso_dh"/>
    <property type="match status" value="1"/>
</dbReference>
<evidence type="ECO:0000313" key="5">
    <source>
        <dbReference type="EMBL" id="CAL1173004.1"/>
    </source>
</evidence>
<dbReference type="GO" id="GO:0051287">
    <property type="term" value="F:NAD binding"/>
    <property type="evidence" value="ECO:0007669"/>
    <property type="project" value="InterPro"/>
</dbReference>
<dbReference type="Gene3D" id="3.40.718.10">
    <property type="entry name" value="Isopropylmalate Dehydrogenase"/>
    <property type="match status" value="1"/>
</dbReference>
<dbReference type="AlphaFoldDB" id="A0A9P1M519"/>
<sequence>MVMHPGRWDVILCENLYGDLVSDLAAGLVGGLGLAPSALYGDQGVAIFEPAHGSAPDIAGKGIVNPTSMLLSASMMLDHLGEVEAARRLEAALATIREGETTPDLGGKAGTMQMAEAVAKKLRTNSKI</sequence>
<comment type="caution">
    <text evidence="4">The sequence shown here is derived from an EMBL/GenBank/DDBJ whole genome shotgun (WGS) entry which is preliminary data.</text>
</comment>
<evidence type="ECO:0000313" key="6">
    <source>
        <dbReference type="EMBL" id="CAL4806941.1"/>
    </source>
</evidence>
<dbReference type="PANTHER" id="PTHR11835">
    <property type="entry name" value="DECARBOXYLATING DEHYDROGENASES-ISOCITRATE, ISOPROPYLMALATE, TARTRATE"/>
    <property type="match status" value="1"/>
</dbReference>
<reference evidence="5" key="2">
    <citation type="submission" date="2024-04" db="EMBL/GenBank/DDBJ databases">
        <authorList>
            <person name="Chen Y."/>
            <person name="Shah S."/>
            <person name="Dougan E. K."/>
            <person name="Thang M."/>
            <person name="Chan C."/>
        </authorList>
    </citation>
    <scope>NUCLEOTIDE SEQUENCE [LARGE SCALE GENOMIC DNA]</scope>
</reference>
<dbReference type="EMBL" id="CAMXCT030006762">
    <property type="protein sequence ID" value="CAL4806941.1"/>
    <property type="molecule type" value="Genomic_DNA"/>
</dbReference>
<dbReference type="GO" id="GO:0004449">
    <property type="term" value="F:isocitrate dehydrogenase (NAD+) activity"/>
    <property type="evidence" value="ECO:0007669"/>
    <property type="project" value="TreeGrafter"/>
</dbReference>
<evidence type="ECO:0000256" key="1">
    <source>
        <dbReference type="ARBA" id="ARBA00007769"/>
    </source>
</evidence>
<dbReference type="Pfam" id="PF00180">
    <property type="entry name" value="Iso_dh"/>
    <property type="match status" value="1"/>
</dbReference>
<evidence type="ECO:0000259" key="3">
    <source>
        <dbReference type="SMART" id="SM01329"/>
    </source>
</evidence>
<dbReference type="EMBL" id="CAMXCT020006762">
    <property type="protein sequence ID" value="CAL1173004.1"/>
    <property type="molecule type" value="Genomic_DNA"/>
</dbReference>
<dbReference type="PROSITE" id="PS00470">
    <property type="entry name" value="IDH_IMDH"/>
    <property type="match status" value="1"/>
</dbReference>
<dbReference type="PANTHER" id="PTHR11835:SF34">
    <property type="entry name" value="ISOCITRATE DEHYDROGENASE [NAD] SUBUNIT ALPHA, MITOCHONDRIAL"/>
    <property type="match status" value="1"/>
</dbReference>
<evidence type="ECO:0000256" key="2">
    <source>
        <dbReference type="ARBA" id="ARBA00023002"/>
    </source>
</evidence>
<dbReference type="SUPFAM" id="SSF53659">
    <property type="entry name" value="Isocitrate/Isopropylmalate dehydrogenase-like"/>
    <property type="match status" value="1"/>
</dbReference>
<dbReference type="InterPro" id="IPR019818">
    <property type="entry name" value="IsoCit/isopropylmalate_DH_CS"/>
</dbReference>
<dbReference type="EMBL" id="CAMXCT010006762">
    <property type="protein sequence ID" value="CAI4019629.1"/>
    <property type="molecule type" value="Genomic_DNA"/>
</dbReference>
<keyword evidence="2" id="KW-0560">Oxidoreductase</keyword>
<dbReference type="GO" id="GO:0006099">
    <property type="term" value="P:tricarboxylic acid cycle"/>
    <property type="evidence" value="ECO:0007669"/>
    <property type="project" value="TreeGrafter"/>
</dbReference>
<protein>
    <submittedName>
        <fullName evidence="6">3-isopropylmalate dehydrogenase</fullName>
    </submittedName>
</protein>
<reference evidence="4" key="1">
    <citation type="submission" date="2022-10" db="EMBL/GenBank/DDBJ databases">
        <authorList>
            <person name="Chen Y."/>
            <person name="Dougan E. K."/>
            <person name="Chan C."/>
            <person name="Rhodes N."/>
            <person name="Thang M."/>
        </authorList>
    </citation>
    <scope>NUCLEOTIDE SEQUENCE</scope>
</reference>
<keyword evidence="7" id="KW-1185">Reference proteome</keyword>
<evidence type="ECO:0000313" key="4">
    <source>
        <dbReference type="EMBL" id="CAI4019629.1"/>
    </source>
</evidence>
<dbReference type="OrthoDB" id="10261637at2759"/>
<organism evidence="4">
    <name type="scientific">Cladocopium goreaui</name>
    <dbReference type="NCBI Taxonomy" id="2562237"/>
    <lineage>
        <taxon>Eukaryota</taxon>
        <taxon>Sar</taxon>
        <taxon>Alveolata</taxon>
        <taxon>Dinophyceae</taxon>
        <taxon>Suessiales</taxon>
        <taxon>Symbiodiniaceae</taxon>
        <taxon>Cladocopium</taxon>
    </lineage>
</organism>
<name>A0A9P1M519_9DINO</name>
<dbReference type="InterPro" id="IPR024084">
    <property type="entry name" value="IsoPropMal-DH-like_dom"/>
</dbReference>
<accession>A0A9P1M519</accession>
<dbReference type="Proteomes" id="UP001152797">
    <property type="component" value="Unassembled WGS sequence"/>
</dbReference>
<gene>
    <name evidence="4" type="ORF">C1SCF055_LOCUS44121</name>
</gene>
<comment type="similarity">
    <text evidence="1">Belongs to the isocitrate and isopropylmalate dehydrogenases family.</text>
</comment>
<dbReference type="GO" id="GO:0006102">
    <property type="term" value="P:isocitrate metabolic process"/>
    <property type="evidence" value="ECO:0007669"/>
    <property type="project" value="TreeGrafter"/>
</dbReference>